<keyword evidence="2" id="KW-1185">Reference proteome</keyword>
<name>A0A7X5QRJ1_9GAMM</name>
<evidence type="ECO:0000313" key="1">
    <source>
        <dbReference type="EMBL" id="NID14108.1"/>
    </source>
</evidence>
<gene>
    <name evidence="1" type="ORF">HBF32_01330</name>
</gene>
<proteinExistence type="predicted"/>
<protein>
    <recommendedName>
        <fullName evidence="3">DUF4304 domain-containing protein</fullName>
    </recommendedName>
</protein>
<evidence type="ECO:0008006" key="3">
    <source>
        <dbReference type="Google" id="ProtNLM"/>
    </source>
</evidence>
<accession>A0A7X5QRJ1</accession>
<organism evidence="1 2">
    <name type="scientific">Luteibacter yeojuensis</name>
    <dbReference type="NCBI Taxonomy" id="345309"/>
    <lineage>
        <taxon>Bacteria</taxon>
        <taxon>Pseudomonadati</taxon>
        <taxon>Pseudomonadota</taxon>
        <taxon>Gammaproteobacteria</taxon>
        <taxon>Lysobacterales</taxon>
        <taxon>Rhodanobacteraceae</taxon>
        <taxon>Luteibacter</taxon>
    </lineage>
</organism>
<reference evidence="1 2" key="1">
    <citation type="journal article" date="2006" name="Int. J. Syst. Evol. Microbiol.">
        <title>Dyella yeojuensis sp. nov., isolated from greenhouse soil in Korea.</title>
        <authorList>
            <person name="Kim B.Y."/>
            <person name="Weon H.Y."/>
            <person name="Lee K.H."/>
            <person name="Seok S.J."/>
            <person name="Kwon S.W."/>
            <person name="Go S.J."/>
            <person name="Stackebrandt E."/>
        </authorList>
    </citation>
    <scope>NUCLEOTIDE SEQUENCE [LARGE SCALE GENOMIC DNA]</scope>
    <source>
        <strain evidence="1 2">DSM 17673</strain>
    </source>
</reference>
<comment type="caution">
    <text evidence="1">The sequence shown here is derived from an EMBL/GenBank/DDBJ whole genome shotgun (WGS) entry which is preliminary data.</text>
</comment>
<dbReference type="AlphaFoldDB" id="A0A7X5QRJ1"/>
<dbReference type="EMBL" id="JAAQTL010000001">
    <property type="protein sequence ID" value="NID14108.1"/>
    <property type="molecule type" value="Genomic_DNA"/>
</dbReference>
<dbReference type="RefSeq" id="WP_166697838.1">
    <property type="nucleotide sequence ID" value="NZ_JAAQTL010000001.1"/>
</dbReference>
<sequence length="180" mass="20308">MDKAAFESFFDEVVSRPLLGRGFVRCGKSLFAEIHGVQIGWVRGGGRFASSGSVAHCVCFRHAFLRDKESRIPVKPPGFPEQYPWVFDLELLPASTHKDWRFDAARLMNLPYGQYTFEGLAGATVRDDLNSRLAAFLRYADWALSLTASDAVAQLRGFAEDYWIARHWLEDYAGRADTPI</sequence>
<evidence type="ECO:0000313" key="2">
    <source>
        <dbReference type="Proteomes" id="UP000518878"/>
    </source>
</evidence>
<dbReference type="Proteomes" id="UP000518878">
    <property type="component" value="Unassembled WGS sequence"/>
</dbReference>